<dbReference type="InterPro" id="IPR013822">
    <property type="entry name" value="Signal_recog_particl_SRP54_hlx"/>
</dbReference>
<dbReference type="Gene3D" id="1.20.120.140">
    <property type="entry name" value="Signal recognition particle SRP54, nucleotide-binding domain"/>
    <property type="match status" value="1"/>
</dbReference>
<keyword evidence="9" id="KW-0963">Cytoplasm</keyword>
<comment type="catalytic activity">
    <reaction evidence="8 9">
        <text>GTP + H2O = GDP + phosphate + H(+)</text>
        <dbReference type="Rhea" id="RHEA:19669"/>
        <dbReference type="ChEBI" id="CHEBI:15377"/>
        <dbReference type="ChEBI" id="CHEBI:15378"/>
        <dbReference type="ChEBI" id="CHEBI:37565"/>
        <dbReference type="ChEBI" id="CHEBI:43474"/>
        <dbReference type="ChEBI" id="CHEBI:58189"/>
        <dbReference type="EC" id="3.6.5.4"/>
    </reaction>
</comment>
<dbReference type="InterPro" id="IPR042101">
    <property type="entry name" value="SRP54_N_sf"/>
</dbReference>
<name>A0A9D2GTV8_9BACT</name>
<evidence type="ECO:0000256" key="4">
    <source>
        <dbReference type="ARBA" id="ARBA00022884"/>
    </source>
</evidence>
<evidence type="ECO:0000256" key="2">
    <source>
        <dbReference type="ARBA" id="ARBA00022741"/>
    </source>
</evidence>
<dbReference type="AlphaFoldDB" id="A0A9D2GTV8"/>
<dbReference type="InterPro" id="IPR036891">
    <property type="entry name" value="Signal_recog_part_SRP54_M_sf"/>
</dbReference>
<evidence type="ECO:0000256" key="8">
    <source>
        <dbReference type="ARBA" id="ARBA00048027"/>
    </source>
</evidence>
<reference evidence="11" key="1">
    <citation type="journal article" date="2021" name="PeerJ">
        <title>Extensive microbial diversity within the chicken gut microbiome revealed by metagenomics and culture.</title>
        <authorList>
            <person name="Gilroy R."/>
            <person name="Ravi A."/>
            <person name="Getino M."/>
            <person name="Pursley I."/>
            <person name="Horton D.L."/>
            <person name="Alikhan N.F."/>
            <person name="Baker D."/>
            <person name="Gharbi K."/>
            <person name="Hall N."/>
            <person name="Watson M."/>
            <person name="Adriaenssens E.M."/>
            <person name="Foster-Nyarko E."/>
            <person name="Jarju S."/>
            <person name="Secka A."/>
            <person name="Antonio M."/>
            <person name="Oren A."/>
            <person name="Chaudhuri R.R."/>
            <person name="La Ragione R."/>
            <person name="Hildebrand F."/>
            <person name="Pallen M.J."/>
        </authorList>
    </citation>
    <scope>NUCLEOTIDE SEQUENCE</scope>
    <source>
        <strain evidence="11">ChiW4-1371</strain>
    </source>
</reference>
<dbReference type="InterPro" id="IPR004125">
    <property type="entry name" value="Signal_recog_particle_SRP54_M"/>
</dbReference>
<dbReference type="Pfam" id="PF02881">
    <property type="entry name" value="SRP54_N"/>
    <property type="match status" value="1"/>
</dbReference>
<dbReference type="Proteomes" id="UP000824176">
    <property type="component" value="Unassembled WGS sequence"/>
</dbReference>
<evidence type="ECO:0000256" key="7">
    <source>
        <dbReference type="ARBA" id="ARBA00023274"/>
    </source>
</evidence>
<protein>
    <recommendedName>
        <fullName evidence="9">Signal recognition particle protein</fullName>
        <ecNumber evidence="9">3.6.5.4</ecNumber>
    </recommendedName>
    <alternativeName>
        <fullName evidence="9">Fifty-four homolog</fullName>
    </alternativeName>
</protein>
<comment type="subcellular location">
    <subcellularLocation>
        <location evidence="9">Cytoplasm</location>
    </subcellularLocation>
    <text evidence="9">The SRP-RNC complex is targeted to the cytoplasmic membrane.</text>
</comment>
<dbReference type="GO" id="GO:0008312">
    <property type="term" value="F:7S RNA binding"/>
    <property type="evidence" value="ECO:0007669"/>
    <property type="project" value="InterPro"/>
</dbReference>
<sequence length="451" mass="49512">MFADLNEKLSGVFKRLKGEARISEANIAEAVKQVRMALLEADVNYKVVKSFVSGVQEAALGESVIKSVSPAQQFIKIVHDNLVDILGGKDYEPSIPLQPIPPTIIMLSGLQGSGKTTSAGKLGRYFAKEGKNVLLIAADIYRPAAIDQLEVLGKNLNIDVYSDKSSKDAVKIARDGLEYAKKAAKDVVIIDTAGRLHIDEELMQEVENVKKAVAPHYTFFVADAMTGQDAVNAATEFNNRLEITGVILTKTDGDARGGAALSIRYATGKPLMFIGTGEKPDEFELFHPDRMAFRILGMGDIVSLVERAQEVIDIEDAENMAGKIKTGLDYNDILKQFSMMNKMGSLESILKLIPGLPKINSADIDESRIKRTQAIIYSMTKRERSKQDPLNGSRKKRIARGAGVSVNEVNKLIDQLTNMNKMMKKVSRKVGGKTPDMNMKDLAKIMKGMKF</sequence>
<dbReference type="InterPro" id="IPR004780">
    <property type="entry name" value="SRP"/>
</dbReference>
<dbReference type="EMBL" id="DXAQ01000126">
    <property type="protein sequence ID" value="HIZ89958.1"/>
    <property type="molecule type" value="Genomic_DNA"/>
</dbReference>
<dbReference type="HAMAP" id="MF_00306">
    <property type="entry name" value="SRP54"/>
    <property type="match status" value="1"/>
</dbReference>
<dbReference type="Pfam" id="PF00448">
    <property type="entry name" value="SRP54"/>
    <property type="match status" value="1"/>
</dbReference>
<evidence type="ECO:0000259" key="10">
    <source>
        <dbReference type="PROSITE" id="PS00300"/>
    </source>
</evidence>
<dbReference type="PANTHER" id="PTHR11564:SF5">
    <property type="entry name" value="SIGNAL RECOGNITION PARTICLE SUBUNIT SRP54"/>
    <property type="match status" value="1"/>
</dbReference>
<evidence type="ECO:0000313" key="12">
    <source>
        <dbReference type="Proteomes" id="UP000824176"/>
    </source>
</evidence>
<dbReference type="InterPro" id="IPR003593">
    <property type="entry name" value="AAA+_ATPase"/>
</dbReference>
<evidence type="ECO:0000256" key="6">
    <source>
        <dbReference type="ARBA" id="ARBA00023135"/>
    </source>
</evidence>
<dbReference type="SMART" id="SM00963">
    <property type="entry name" value="SRP54_N"/>
    <property type="match status" value="1"/>
</dbReference>
<comment type="caution">
    <text evidence="11">The sequence shown here is derived from an EMBL/GenBank/DDBJ whole genome shotgun (WGS) entry which is preliminary data.</text>
</comment>
<dbReference type="SMART" id="SM00962">
    <property type="entry name" value="SRP54"/>
    <property type="match status" value="1"/>
</dbReference>
<dbReference type="GO" id="GO:0006614">
    <property type="term" value="P:SRP-dependent cotranslational protein targeting to membrane"/>
    <property type="evidence" value="ECO:0007669"/>
    <property type="project" value="InterPro"/>
</dbReference>
<evidence type="ECO:0000256" key="5">
    <source>
        <dbReference type="ARBA" id="ARBA00023134"/>
    </source>
</evidence>
<comment type="subunit">
    <text evidence="9">Part of the signal recognition particle protein translocation system, which is composed of SRP and FtsY.</text>
</comment>
<dbReference type="Pfam" id="PF02978">
    <property type="entry name" value="SRP_SPB"/>
    <property type="match status" value="1"/>
</dbReference>
<keyword evidence="5 9" id="KW-0342">GTP-binding</keyword>
<dbReference type="InterPro" id="IPR027417">
    <property type="entry name" value="P-loop_NTPase"/>
</dbReference>
<dbReference type="InterPro" id="IPR000897">
    <property type="entry name" value="SRP54_GTPase_dom"/>
</dbReference>
<dbReference type="SMART" id="SM00382">
    <property type="entry name" value="AAA"/>
    <property type="match status" value="1"/>
</dbReference>
<dbReference type="NCBIfam" id="TIGR00959">
    <property type="entry name" value="ffh"/>
    <property type="match status" value="1"/>
</dbReference>
<dbReference type="PANTHER" id="PTHR11564">
    <property type="entry name" value="SIGNAL RECOGNITION PARTICLE 54K PROTEIN SRP54"/>
    <property type="match status" value="1"/>
</dbReference>
<comment type="domain">
    <text evidence="9">Composed of three domains: the N-terminal N domain, which is responsible for interactions with the ribosome, the central G domain, which binds GTP, and the C-terminal M domain, which binds the RNA and the signal sequence of the RNC.</text>
</comment>
<keyword evidence="6 9" id="KW-0733">Signal recognition particle</keyword>
<dbReference type="EC" id="3.6.5.4" evidence="9"/>
<dbReference type="GO" id="GO:0048500">
    <property type="term" value="C:signal recognition particle"/>
    <property type="evidence" value="ECO:0007669"/>
    <property type="project" value="UniProtKB-UniRule"/>
</dbReference>
<dbReference type="CDD" id="cd18539">
    <property type="entry name" value="SRP_G"/>
    <property type="match status" value="1"/>
</dbReference>
<evidence type="ECO:0000256" key="3">
    <source>
        <dbReference type="ARBA" id="ARBA00022801"/>
    </source>
</evidence>
<evidence type="ECO:0000313" key="11">
    <source>
        <dbReference type="EMBL" id="HIZ89958.1"/>
    </source>
</evidence>
<reference evidence="11" key="2">
    <citation type="submission" date="2021-04" db="EMBL/GenBank/DDBJ databases">
        <authorList>
            <person name="Gilroy R."/>
        </authorList>
    </citation>
    <scope>NUCLEOTIDE SEQUENCE</scope>
    <source>
        <strain evidence="11">ChiW4-1371</strain>
    </source>
</reference>
<dbReference type="InterPro" id="IPR022941">
    <property type="entry name" value="SRP54"/>
</dbReference>
<gene>
    <name evidence="9 11" type="primary">ffh</name>
    <name evidence="11" type="ORF">H9804_08420</name>
</gene>
<feature type="binding site" evidence="9">
    <location>
        <begin position="109"/>
        <end position="116"/>
    </location>
    <ligand>
        <name>GTP</name>
        <dbReference type="ChEBI" id="CHEBI:37565"/>
    </ligand>
</feature>
<dbReference type="Gene3D" id="1.10.260.30">
    <property type="entry name" value="Signal recognition particle, SRP54 subunit, M-domain"/>
    <property type="match status" value="1"/>
</dbReference>
<feature type="binding site" evidence="9">
    <location>
        <begin position="191"/>
        <end position="195"/>
    </location>
    <ligand>
        <name>GTP</name>
        <dbReference type="ChEBI" id="CHEBI:37565"/>
    </ligand>
</feature>
<dbReference type="FunFam" id="3.40.50.300:FF:000022">
    <property type="entry name" value="Signal recognition particle 54 kDa subunit"/>
    <property type="match status" value="1"/>
</dbReference>
<dbReference type="GO" id="GO:0005525">
    <property type="term" value="F:GTP binding"/>
    <property type="evidence" value="ECO:0007669"/>
    <property type="project" value="UniProtKB-UniRule"/>
</dbReference>
<dbReference type="SUPFAM" id="SSF47446">
    <property type="entry name" value="Signal peptide-binding domain"/>
    <property type="match status" value="1"/>
</dbReference>
<dbReference type="Gene3D" id="3.40.50.300">
    <property type="entry name" value="P-loop containing nucleotide triphosphate hydrolases"/>
    <property type="match status" value="1"/>
</dbReference>
<keyword evidence="2 9" id="KW-0547">Nucleotide-binding</keyword>
<organism evidence="11 12">
    <name type="scientific">Candidatus Mucispirillum faecigallinarum</name>
    <dbReference type="NCBI Taxonomy" id="2838699"/>
    <lineage>
        <taxon>Bacteria</taxon>
        <taxon>Pseudomonadati</taxon>
        <taxon>Deferribacterota</taxon>
        <taxon>Deferribacteres</taxon>
        <taxon>Deferribacterales</taxon>
        <taxon>Mucispirillaceae</taxon>
        <taxon>Mucispirillum</taxon>
    </lineage>
</organism>
<evidence type="ECO:0000256" key="1">
    <source>
        <dbReference type="ARBA" id="ARBA00005450"/>
    </source>
</evidence>
<proteinExistence type="inferred from homology"/>
<dbReference type="PROSITE" id="PS00300">
    <property type="entry name" value="SRP54"/>
    <property type="match status" value="1"/>
</dbReference>
<keyword evidence="7 9" id="KW-0687">Ribonucleoprotein</keyword>
<feature type="domain" description="SRP54-type proteins GTP-binding" evidence="10">
    <location>
        <begin position="270"/>
        <end position="283"/>
    </location>
</feature>
<comment type="function">
    <text evidence="9">Involved in targeting and insertion of nascent membrane proteins into the cytoplasmic membrane. Binds to the hydrophobic signal sequence of the ribosome-nascent chain (RNC) as it emerges from the ribosomes. The SRP-RNC complex is then targeted to the cytoplasmic membrane where it interacts with the SRP receptor FtsY.</text>
</comment>
<keyword evidence="4 9" id="KW-0694">RNA-binding</keyword>
<keyword evidence="3 9" id="KW-0378">Hydrolase</keyword>
<dbReference type="GO" id="GO:0003924">
    <property type="term" value="F:GTPase activity"/>
    <property type="evidence" value="ECO:0007669"/>
    <property type="project" value="UniProtKB-UniRule"/>
</dbReference>
<evidence type="ECO:0000256" key="9">
    <source>
        <dbReference type="HAMAP-Rule" id="MF_00306"/>
    </source>
</evidence>
<accession>A0A9D2GTV8</accession>
<dbReference type="SUPFAM" id="SSF52540">
    <property type="entry name" value="P-loop containing nucleoside triphosphate hydrolases"/>
    <property type="match status" value="1"/>
</dbReference>
<comment type="similarity">
    <text evidence="1 9">Belongs to the GTP-binding SRP family. SRP54 subfamily.</text>
</comment>
<feature type="binding site" evidence="9">
    <location>
        <begin position="249"/>
        <end position="252"/>
    </location>
    <ligand>
        <name>GTP</name>
        <dbReference type="ChEBI" id="CHEBI:37565"/>
    </ligand>
</feature>